<gene>
    <name evidence="1" type="ORF">CBG49_02415</name>
</gene>
<accession>A0A1Z4BL63</accession>
<dbReference type="AlphaFoldDB" id="A0A1Z4BL63"/>
<evidence type="ECO:0000313" key="2">
    <source>
        <dbReference type="Proteomes" id="UP000197007"/>
    </source>
</evidence>
<protein>
    <submittedName>
        <fullName evidence="1">Uncharacterized protein</fullName>
    </submittedName>
</protein>
<organism evidence="1 2">
    <name type="scientific">Capnocytophaga endodontalis</name>
    <dbReference type="NCBI Taxonomy" id="2708117"/>
    <lineage>
        <taxon>Bacteria</taxon>
        <taxon>Pseudomonadati</taxon>
        <taxon>Bacteroidota</taxon>
        <taxon>Flavobacteriia</taxon>
        <taxon>Flavobacteriales</taxon>
        <taxon>Flavobacteriaceae</taxon>
        <taxon>Capnocytophaga</taxon>
    </lineage>
</organism>
<dbReference type="Proteomes" id="UP000197007">
    <property type="component" value="Chromosome"/>
</dbReference>
<dbReference type="KEGG" id="capn:CBG49_02415"/>
<sequence length="148" mass="17410">MGRNYYRLEGDGARPIDPCFWLAYPTPYRLQKGDNIDTTAIYINKDIGYDYKRKPYVVFLRFFADGRCASGFLYGDSLQYNAPSKQWTAGYYKMHNPNKVELEEFVAHSPTSARYDQRMGVIRGDTIYVFSRFRRKKTPIPPANYKNW</sequence>
<name>A0A1Z4BL63_9FLAO</name>
<dbReference type="EMBL" id="CP022022">
    <property type="protein sequence ID" value="ASF42034.1"/>
    <property type="molecule type" value="Genomic_DNA"/>
</dbReference>
<keyword evidence="2" id="KW-1185">Reference proteome</keyword>
<evidence type="ECO:0000313" key="1">
    <source>
        <dbReference type="EMBL" id="ASF42034.1"/>
    </source>
</evidence>
<proteinExistence type="predicted"/>
<reference evidence="2" key="1">
    <citation type="submission" date="2017-06" db="EMBL/GenBank/DDBJ databases">
        <title>Complete genome sequence of Capnocytophaga sp. KCOM 1579 (=ChDC OS43) isolated from a human refractory periapical abscess lesion.</title>
        <authorList>
            <person name="Kook J.-K."/>
            <person name="Park S.-N."/>
            <person name="Lim Y.K."/>
            <person name="Roh H."/>
        </authorList>
    </citation>
    <scope>NUCLEOTIDE SEQUENCE [LARGE SCALE GENOMIC DNA]</scope>
    <source>
        <strain evidence="2">ChDC OS43</strain>
    </source>
</reference>